<evidence type="ECO:0000313" key="2">
    <source>
        <dbReference type="EMBL" id="KMS53407.1"/>
    </source>
</evidence>
<feature type="domain" description="Beta-xylosidase C-terminal Concanavalin A-like" evidence="1">
    <location>
        <begin position="1"/>
        <end position="168"/>
    </location>
</feature>
<name>A0A0J7XP03_9SPHN</name>
<dbReference type="Pfam" id="PF17851">
    <property type="entry name" value="GH43_C2"/>
    <property type="match status" value="1"/>
</dbReference>
<dbReference type="PANTHER" id="PTHR42812:SF12">
    <property type="entry name" value="BETA-XYLOSIDASE-RELATED"/>
    <property type="match status" value="1"/>
</dbReference>
<dbReference type="EMBL" id="JACT01000005">
    <property type="protein sequence ID" value="KMS53407.1"/>
    <property type="molecule type" value="Genomic_DNA"/>
</dbReference>
<dbReference type="AlphaFoldDB" id="A0A0J7XP03"/>
<dbReference type="InterPro" id="IPR041542">
    <property type="entry name" value="GH43_C2"/>
</dbReference>
<dbReference type="Proteomes" id="UP000052232">
    <property type="component" value="Unassembled WGS sequence"/>
</dbReference>
<dbReference type="Gene3D" id="2.60.120.200">
    <property type="match status" value="1"/>
</dbReference>
<organism evidence="2 3">
    <name type="scientific">Sphingobium cupriresistens LL01</name>
    <dbReference type="NCBI Taxonomy" id="1420583"/>
    <lineage>
        <taxon>Bacteria</taxon>
        <taxon>Pseudomonadati</taxon>
        <taxon>Pseudomonadota</taxon>
        <taxon>Alphaproteobacteria</taxon>
        <taxon>Sphingomonadales</taxon>
        <taxon>Sphingomonadaceae</taxon>
        <taxon>Sphingobium</taxon>
    </lineage>
</organism>
<dbReference type="PATRIC" id="fig|1420583.3.peg.3916"/>
<keyword evidence="3" id="KW-1185">Reference proteome</keyword>
<evidence type="ECO:0000313" key="3">
    <source>
        <dbReference type="Proteomes" id="UP000052232"/>
    </source>
</evidence>
<protein>
    <recommendedName>
        <fullName evidence="1">Beta-xylosidase C-terminal Concanavalin A-like domain-containing protein</fullName>
    </recommendedName>
</protein>
<comment type="caution">
    <text evidence="2">The sequence shown here is derived from an EMBL/GenBank/DDBJ whole genome shotgun (WGS) entry which is preliminary data.</text>
</comment>
<sequence length="170" mass="17867">MEWIGIRTPQKPFYHLAGGALALDSGARLGDLNGVPAFIGRRQQHSNATFSTTLRYTPDREGDRAGPAAVQSDHSNLFFGLTRIADKPVVALYTRDAADTDGLVACAPVVASGPVTLTIRVTGGTIGFDYGVGGSTKTLKDDIDATLLSTKKAGGFVGTVIGLYHYSPAR</sequence>
<dbReference type="InterPro" id="IPR051795">
    <property type="entry name" value="Glycosyl_Hydrlase_43"/>
</dbReference>
<evidence type="ECO:0000259" key="1">
    <source>
        <dbReference type="Pfam" id="PF17851"/>
    </source>
</evidence>
<accession>A0A0J7XP03</accession>
<reference evidence="2 3" key="1">
    <citation type="journal article" date="2015" name="G3 (Bethesda)">
        <title>Insights into Ongoing Evolution of the Hexachlorocyclohexane Catabolic Pathway from Comparative Genomics of Ten Sphingomonadaceae Strains.</title>
        <authorList>
            <person name="Pearce S.L."/>
            <person name="Oakeshott J.G."/>
            <person name="Pandey G."/>
        </authorList>
    </citation>
    <scope>NUCLEOTIDE SEQUENCE [LARGE SCALE GENOMIC DNA]</scope>
    <source>
        <strain evidence="2 3">LL01</strain>
    </source>
</reference>
<gene>
    <name evidence="2" type="ORF">V473_20535</name>
</gene>
<dbReference type="PANTHER" id="PTHR42812">
    <property type="entry name" value="BETA-XYLOSIDASE"/>
    <property type="match status" value="1"/>
</dbReference>
<dbReference type="InterPro" id="IPR013320">
    <property type="entry name" value="ConA-like_dom_sf"/>
</dbReference>
<dbReference type="STRING" id="1420583.V473_20535"/>
<dbReference type="SUPFAM" id="SSF49899">
    <property type="entry name" value="Concanavalin A-like lectins/glucanases"/>
    <property type="match status" value="1"/>
</dbReference>
<proteinExistence type="predicted"/>